<sequence length="103" mass="11116">MEDGEGAAELLGALCRCRELEDVGLCYCEKIPESAWAALGEGMWPVLRTSRGIPEKHLSRVRGGHLPSAGPSSSASVAVWLSEEVLRAAFSRNIPCRYRGLAC</sequence>
<accession>A0A813AQJ3</accession>
<organism evidence="1 2">
    <name type="scientific">Symbiodinium necroappetens</name>
    <dbReference type="NCBI Taxonomy" id="1628268"/>
    <lineage>
        <taxon>Eukaryota</taxon>
        <taxon>Sar</taxon>
        <taxon>Alveolata</taxon>
        <taxon>Dinophyceae</taxon>
        <taxon>Suessiales</taxon>
        <taxon>Symbiodiniaceae</taxon>
        <taxon>Symbiodinium</taxon>
    </lineage>
</organism>
<gene>
    <name evidence="1" type="ORF">SNEC2469_LOCUS28582</name>
</gene>
<dbReference type="Proteomes" id="UP000601435">
    <property type="component" value="Unassembled WGS sequence"/>
</dbReference>
<dbReference type="AlphaFoldDB" id="A0A813AQJ3"/>
<evidence type="ECO:0000313" key="1">
    <source>
        <dbReference type="EMBL" id="CAE7876418.1"/>
    </source>
</evidence>
<dbReference type="OrthoDB" id="10393512at2759"/>
<reference evidence="1" key="1">
    <citation type="submission" date="2021-02" db="EMBL/GenBank/DDBJ databases">
        <authorList>
            <person name="Dougan E. K."/>
            <person name="Rhodes N."/>
            <person name="Thang M."/>
            <person name="Chan C."/>
        </authorList>
    </citation>
    <scope>NUCLEOTIDE SEQUENCE</scope>
</reference>
<evidence type="ECO:0000313" key="2">
    <source>
        <dbReference type="Proteomes" id="UP000601435"/>
    </source>
</evidence>
<name>A0A813AQJ3_9DINO</name>
<comment type="caution">
    <text evidence="1">The sequence shown here is derived from an EMBL/GenBank/DDBJ whole genome shotgun (WGS) entry which is preliminary data.</text>
</comment>
<proteinExistence type="predicted"/>
<keyword evidence="2" id="KW-1185">Reference proteome</keyword>
<protein>
    <submittedName>
        <fullName evidence="1">Uncharacterized protein</fullName>
    </submittedName>
</protein>
<dbReference type="EMBL" id="CAJNJA010062405">
    <property type="protein sequence ID" value="CAE7876418.1"/>
    <property type="molecule type" value="Genomic_DNA"/>
</dbReference>